<gene>
    <name evidence="7" type="ORF">F4561_000360</name>
</gene>
<dbReference type="Gene3D" id="2.40.10.10">
    <property type="entry name" value="Trypsin-like serine proteases"/>
    <property type="match status" value="2"/>
</dbReference>
<protein>
    <submittedName>
        <fullName evidence="7">Putative serine protease PepD</fullName>
        <ecNumber evidence="7">3.4.21.-</ecNumber>
    </submittedName>
</protein>
<feature type="region of interest" description="Disordered" evidence="4">
    <location>
        <begin position="1"/>
        <end position="104"/>
    </location>
</feature>
<keyword evidence="3 7" id="KW-0378">Hydrolase</keyword>
<evidence type="ECO:0000256" key="5">
    <source>
        <dbReference type="SAM" id="Phobius"/>
    </source>
</evidence>
<evidence type="ECO:0000256" key="4">
    <source>
        <dbReference type="SAM" id="MobiDB-lite"/>
    </source>
</evidence>
<keyword evidence="5" id="KW-0472">Membrane</keyword>
<feature type="compositionally biased region" description="Polar residues" evidence="4">
    <location>
        <begin position="477"/>
        <end position="491"/>
    </location>
</feature>
<dbReference type="Proteomes" id="UP000523007">
    <property type="component" value="Unassembled WGS sequence"/>
</dbReference>
<dbReference type="Pfam" id="PF13365">
    <property type="entry name" value="Trypsin_2"/>
    <property type="match status" value="1"/>
</dbReference>
<feature type="region of interest" description="Disordered" evidence="4">
    <location>
        <begin position="286"/>
        <end position="322"/>
    </location>
</feature>
<comment type="caution">
    <text evidence="7">The sequence shown here is derived from an EMBL/GenBank/DDBJ whole genome shotgun (WGS) entry which is preliminary data.</text>
</comment>
<keyword evidence="2 7" id="KW-0645">Protease</keyword>
<feature type="region of interest" description="Disordered" evidence="4">
    <location>
        <begin position="467"/>
        <end position="491"/>
    </location>
</feature>
<dbReference type="InterPro" id="IPR036034">
    <property type="entry name" value="PDZ_sf"/>
</dbReference>
<organism evidence="7 8">
    <name type="scientific">Lipingzhangella halophila</name>
    <dbReference type="NCBI Taxonomy" id="1783352"/>
    <lineage>
        <taxon>Bacteria</taxon>
        <taxon>Bacillati</taxon>
        <taxon>Actinomycetota</taxon>
        <taxon>Actinomycetes</taxon>
        <taxon>Streptosporangiales</taxon>
        <taxon>Nocardiopsidaceae</taxon>
        <taxon>Lipingzhangella</taxon>
    </lineage>
</organism>
<dbReference type="EC" id="3.4.21.-" evidence="7"/>
<feature type="compositionally biased region" description="Pro residues" evidence="4">
    <location>
        <begin position="78"/>
        <end position="101"/>
    </location>
</feature>
<feature type="compositionally biased region" description="Gly residues" evidence="4">
    <location>
        <begin position="55"/>
        <end position="77"/>
    </location>
</feature>
<dbReference type="PROSITE" id="PS50106">
    <property type="entry name" value="PDZ"/>
    <property type="match status" value="1"/>
</dbReference>
<dbReference type="SUPFAM" id="SSF50156">
    <property type="entry name" value="PDZ domain-like"/>
    <property type="match status" value="1"/>
</dbReference>
<feature type="transmembrane region" description="Helical" evidence="5">
    <location>
        <begin position="111"/>
        <end position="135"/>
    </location>
</feature>
<keyword evidence="8" id="KW-1185">Reference proteome</keyword>
<dbReference type="SMART" id="SM00228">
    <property type="entry name" value="PDZ"/>
    <property type="match status" value="1"/>
</dbReference>
<dbReference type="GO" id="GO:0004252">
    <property type="term" value="F:serine-type endopeptidase activity"/>
    <property type="evidence" value="ECO:0007669"/>
    <property type="project" value="InterPro"/>
</dbReference>
<keyword evidence="5" id="KW-0812">Transmembrane</keyword>
<dbReference type="EMBL" id="JACHJT010000001">
    <property type="protein sequence ID" value="MBB4929540.1"/>
    <property type="molecule type" value="Genomic_DNA"/>
</dbReference>
<dbReference type="PANTHER" id="PTHR43343">
    <property type="entry name" value="PEPTIDASE S12"/>
    <property type="match status" value="1"/>
</dbReference>
<dbReference type="InterPro" id="IPR051201">
    <property type="entry name" value="Chloro_Bact_Ser_Proteases"/>
</dbReference>
<reference evidence="7 8" key="1">
    <citation type="submission" date="2020-08" db="EMBL/GenBank/DDBJ databases">
        <title>Sequencing the genomes of 1000 actinobacteria strains.</title>
        <authorList>
            <person name="Klenk H.-P."/>
        </authorList>
    </citation>
    <scope>NUCLEOTIDE SEQUENCE [LARGE SCALE GENOMIC DNA]</scope>
    <source>
        <strain evidence="7 8">DSM 102030</strain>
    </source>
</reference>
<dbReference type="PRINTS" id="PR00834">
    <property type="entry name" value="PROTEASES2C"/>
</dbReference>
<evidence type="ECO:0000256" key="2">
    <source>
        <dbReference type="ARBA" id="ARBA00022670"/>
    </source>
</evidence>
<dbReference type="InterPro" id="IPR009003">
    <property type="entry name" value="Peptidase_S1_PA"/>
</dbReference>
<evidence type="ECO:0000313" key="8">
    <source>
        <dbReference type="Proteomes" id="UP000523007"/>
    </source>
</evidence>
<evidence type="ECO:0000259" key="6">
    <source>
        <dbReference type="PROSITE" id="PS50106"/>
    </source>
</evidence>
<comment type="similarity">
    <text evidence="1">Belongs to the peptidase S1C family.</text>
</comment>
<evidence type="ECO:0000256" key="1">
    <source>
        <dbReference type="ARBA" id="ARBA00010541"/>
    </source>
</evidence>
<proteinExistence type="inferred from homology"/>
<dbReference type="GO" id="GO:0006508">
    <property type="term" value="P:proteolysis"/>
    <property type="evidence" value="ECO:0007669"/>
    <property type="project" value="UniProtKB-KW"/>
</dbReference>
<dbReference type="Gene3D" id="2.30.42.10">
    <property type="match status" value="1"/>
</dbReference>
<dbReference type="InterPro" id="IPR043504">
    <property type="entry name" value="Peptidase_S1_PA_chymotrypsin"/>
</dbReference>
<sequence length="491" mass="48429">MSATDHTGGGREEGQPDAAASPATGPQPQWAAADSGTQVFSATPGAPQPPEGGQHIPGGPGGGGYAGGEYGAGGYAPGGPPGGFGPPPQAPNAAAPVPPPGNHNRGGRGKVLLIAAVTALVTSLIVGPVATVLTMQLTGSGQPLSSLGGQTSSRSTGDVSEVADAALPSVVSIQAGQSGGSGVIISSDGQILTNAHVVSQAAEEDAVRVQFNDGEEASAELLGADPVSDLAVLQAEGQSGRTPAVFGDSDKVEVGADVVAIGSPLGLSGTVTSGVVSALDRPVNTGVVEQQEPGQEGGEEEQPIPGFPFEEPDEQESEPQARTSTVINAIQADAPINPGNSGGPLMNMNGEVIAINTAIAGTGDQMGGGSGSIGLGFSIPINQAQPIAEQLVEDGQADYAAIEATITGTQDGSGAEVVEVSEDGAAAQAGIEEGDVITGIDGEEISDPDKLIAMVRSYQPGDKITVSYERGGDTEEATLTLSAQSAESIGE</sequence>
<dbReference type="SUPFAM" id="SSF50494">
    <property type="entry name" value="Trypsin-like serine proteases"/>
    <property type="match status" value="1"/>
</dbReference>
<dbReference type="AlphaFoldDB" id="A0A7W7RD17"/>
<dbReference type="InterPro" id="IPR001940">
    <property type="entry name" value="Peptidase_S1C"/>
</dbReference>
<evidence type="ECO:0000313" key="7">
    <source>
        <dbReference type="EMBL" id="MBB4929540.1"/>
    </source>
</evidence>
<dbReference type="Pfam" id="PF13180">
    <property type="entry name" value="PDZ_2"/>
    <property type="match status" value="1"/>
</dbReference>
<dbReference type="PANTHER" id="PTHR43343:SF3">
    <property type="entry name" value="PROTEASE DO-LIKE 8, CHLOROPLASTIC"/>
    <property type="match status" value="1"/>
</dbReference>
<dbReference type="InterPro" id="IPR001478">
    <property type="entry name" value="PDZ"/>
</dbReference>
<name>A0A7W7RD17_9ACTN</name>
<keyword evidence="5" id="KW-1133">Transmembrane helix</keyword>
<feature type="domain" description="PDZ" evidence="6">
    <location>
        <begin position="391"/>
        <end position="447"/>
    </location>
</feature>
<evidence type="ECO:0000256" key="3">
    <source>
        <dbReference type="ARBA" id="ARBA00022801"/>
    </source>
</evidence>
<accession>A0A7W7RD17</accession>